<dbReference type="PANTHER" id="PTHR23273">
    <property type="entry name" value="REPLICATION FACTOR A 1, RFA1"/>
    <property type="match status" value="1"/>
</dbReference>
<comment type="caution">
    <text evidence="2">The sequence shown here is derived from an EMBL/GenBank/DDBJ whole genome shotgun (WGS) entry which is preliminary data.</text>
</comment>
<dbReference type="GO" id="GO:0000724">
    <property type="term" value="P:double-strand break repair via homologous recombination"/>
    <property type="evidence" value="ECO:0007669"/>
    <property type="project" value="TreeGrafter"/>
</dbReference>
<evidence type="ECO:0000256" key="1">
    <source>
        <dbReference type="SAM" id="MobiDB-lite"/>
    </source>
</evidence>
<dbReference type="GO" id="GO:0005662">
    <property type="term" value="C:DNA replication factor A complex"/>
    <property type="evidence" value="ECO:0007669"/>
    <property type="project" value="TreeGrafter"/>
</dbReference>
<dbReference type="GO" id="GO:0043047">
    <property type="term" value="F:single-stranded telomeric DNA binding"/>
    <property type="evidence" value="ECO:0007669"/>
    <property type="project" value="TreeGrafter"/>
</dbReference>
<evidence type="ECO:0000313" key="2">
    <source>
        <dbReference type="EMBL" id="KAF2609198.1"/>
    </source>
</evidence>
<dbReference type="SUPFAM" id="SSF50249">
    <property type="entry name" value="Nucleic acid-binding proteins"/>
    <property type="match status" value="1"/>
</dbReference>
<dbReference type="EMBL" id="QGKW02000276">
    <property type="protein sequence ID" value="KAF2609198.1"/>
    <property type="molecule type" value="Genomic_DNA"/>
</dbReference>
<dbReference type="AlphaFoldDB" id="A0A8S9LUC8"/>
<dbReference type="PANTHER" id="PTHR23273:SF155">
    <property type="entry name" value="REPLICATION FACTOR A C-TERMINAL DOMAIN-CONTAINING PROTEIN"/>
    <property type="match status" value="1"/>
</dbReference>
<dbReference type="GO" id="GO:0007004">
    <property type="term" value="P:telomere maintenance via telomerase"/>
    <property type="evidence" value="ECO:0007669"/>
    <property type="project" value="TreeGrafter"/>
</dbReference>
<dbReference type="GO" id="GO:0006289">
    <property type="term" value="P:nucleotide-excision repair"/>
    <property type="evidence" value="ECO:0007669"/>
    <property type="project" value="TreeGrafter"/>
</dbReference>
<feature type="compositionally biased region" description="Basic and acidic residues" evidence="1">
    <location>
        <begin position="362"/>
        <end position="389"/>
    </location>
</feature>
<feature type="region of interest" description="Disordered" evidence="1">
    <location>
        <begin position="88"/>
        <end position="113"/>
    </location>
</feature>
<evidence type="ECO:0000313" key="3">
    <source>
        <dbReference type="Proteomes" id="UP000712281"/>
    </source>
</evidence>
<feature type="compositionally biased region" description="Low complexity" evidence="1">
    <location>
        <begin position="213"/>
        <end position="226"/>
    </location>
</feature>
<accession>A0A8S9LUC8</accession>
<reference evidence="2" key="1">
    <citation type="submission" date="2019-12" db="EMBL/GenBank/DDBJ databases">
        <title>Genome sequencing and annotation of Brassica cretica.</title>
        <authorList>
            <person name="Studholme D.J."/>
            <person name="Sarris P.F."/>
        </authorList>
    </citation>
    <scope>NUCLEOTIDE SEQUENCE</scope>
    <source>
        <strain evidence="2">PFS-001/15</strain>
        <tissue evidence="2">Leaf</tissue>
    </source>
</reference>
<dbReference type="InterPro" id="IPR012340">
    <property type="entry name" value="NA-bd_OB-fold"/>
</dbReference>
<feature type="region of interest" description="Disordered" evidence="1">
    <location>
        <begin position="207"/>
        <end position="240"/>
    </location>
</feature>
<organism evidence="2 3">
    <name type="scientific">Brassica cretica</name>
    <name type="common">Mustard</name>
    <dbReference type="NCBI Taxonomy" id="69181"/>
    <lineage>
        <taxon>Eukaryota</taxon>
        <taxon>Viridiplantae</taxon>
        <taxon>Streptophyta</taxon>
        <taxon>Embryophyta</taxon>
        <taxon>Tracheophyta</taxon>
        <taxon>Spermatophyta</taxon>
        <taxon>Magnoliopsida</taxon>
        <taxon>eudicotyledons</taxon>
        <taxon>Gunneridae</taxon>
        <taxon>Pentapetalae</taxon>
        <taxon>rosids</taxon>
        <taxon>malvids</taxon>
        <taxon>Brassicales</taxon>
        <taxon>Brassicaceae</taxon>
        <taxon>Brassiceae</taxon>
        <taxon>Brassica</taxon>
    </lineage>
</organism>
<proteinExistence type="predicted"/>
<name>A0A8S9LUC8_BRACR</name>
<dbReference type="Gene3D" id="2.40.50.140">
    <property type="entry name" value="Nucleic acid-binding proteins"/>
    <property type="match status" value="1"/>
</dbReference>
<dbReference type="Proteomes" id="UP000712281">
    <property type="component" value="Unassembled WGS sequence"/>
</dbReference>
<protein>
    <submittedName>
        <fullName evidence="2">Uncharacterized protein</fullName>
    </submittedName>
</protein>
<gene>
    <name evidence="2" type="ORF">F2Q68_00044454</name>
</gene>
<dbReference type="GO" id="GO:0051321">
    <property type="term" value="P:meiotic cell cycle"/>
    <property type="evidence" value="ECO:0007669"/>
    <property type="project" value="TreeGrafter"/>
</dbReference>
<dbReference type="GO" id="GO:0003684">
    <property type="term" value="F:damaged DNA binding"/>
    <property type="evidence" value="ECO:0007669"/>
    <property type="project" value="TreeGrafter"/>
</dbReference>
<feature type="region of interest" description="Disordered" evidence="1">
    <location>
        <begin position="349"/>
        <end position="389"/>
    </location>
</feature>
<feature type="compositionally biased region" description="Acidic residues" evidence="1">
    <location>
        <begin position="350"/>
        <end position="361"/>
    </location>
</feature>
<sequence length="389" mass="41607">MLQPPSPPSQSFSHRMLSSSTLTSICCPRHRHHSLSLPSSTARYHQVIKPSRSATIIRSCASLIRLNTEREDRGDLSVGEVCVGIEGSGGGNERLSGGNERLGGGGGDELRGGVRKKVSENASAAITTFTKLQPPYAVLLHPRHHLLSSPPSSLSLSLCHRQQHDITKSSNHHAQPPLSRASLIRLNTEREDRGDLSGGEVCVEIEGSGGGNERLSGGNERLSGGNERLGGGGGDELRGGVQKQGLKYDIRYLTKLSVYDNNDHASFVLLGDAGRELTGMKASELVESYFEANESVGDDHVAPVPQSLTDSIGQTRTFIIKVSKHNLDGKTQSLTVTKVLPLEVPALEGNIDEDVEEEPADEKDGAADGTVKRNSDGIESGETKRAKCD</sequence>